<protein>
    <submittedName>
        <fullName evidence="1">Uncharacterized protein</fullName>
    </submittedName>
</protein>
<dbReference type="RefSeq" id="WP_013655767.1">
    <property type="nucleotide sequence ID" value="NC_015275.1"/>
</dbReference>
<dbReference type="Proteomes" id="UP000008467">
    <property type="component" value="Chromosome"/>
</dbReference>
<proteinExistence type="predicted"/>
<sequence length="94" mass="10547">MLYTKEQINQAIYEILNNFHLSPTGIPFINVDFNQELFQIAIGLVIGKGYIGNIAFLNNFPVIGNPQYHLDIMGVEPVPSISESGQAFIDTYQK</sequence>
<name>F2JNW8_CELLD</name>
<gene>
    <name evidence="1" type="ordered locus">Clole_0733</name>
</gene>
<dbReference type="KEGG" id="cle:Clole_0733"/>
<reference evidence="1 2" key="1">
    <citation type="journal article" date="2011" name="J. Bacteriol.">
        <title>Complete genome sequence of the cellulose-degrading bacterium Cellulosilyticum lentocellum.</title>
        <authorList>
            <consortium name="US DOE Joint Genome Institute"/>
            <person name="Miller D.A."/>
            <person name="Suen G."/>
            <person name="Bruce D."/>
            <person name="Copeland A."/>
            <person name="Cheng J.F."/>
            <person name="Detter C."/>
            <person name="Goodwin L.A."/>
            <person name="Han C.S."/>
            <person name="Hauser L.J."/>
            <person name="Land M.L."/>
            <person name="Lapidus A."/>
            <person name="Lucas S."/>
            <person name="Meincke L."/>
            <person name="Pitluck S."/>
            <person name="Tapia R."/>
            <person name="Teshima H."/>
            <person name="Woyke T."/>
            <person name="Fox B.G."/>
            <person name="Angert E.R."/>
            <person name="Currie C.R."/>
        </authorList>
    </citation>
    <scope>NUCLEOTIDE SEQUENCE [LARGE SCALE GENOMIC DNA]</scope>
    <source>
        <strain evidence="2">ATCC 49066 / DSM 5427 / NCIMB 11756 / RHM5</strain>
    </source>
</reference>
<dbReference type="AlphaFoldDB" id="F2JNW8"/>
<organism evidence="1 2">
    <name type="scientific">Cellulosilyticum lentocellum (strain ATCC 49066 / DSM 5427 / NCIMB 11756 / RHM5)</name>
    <name type="common">Clostridium lentocellum</name>
    <dbReference type="NCBI Taxonomy" id="642492"/>
    <lineage>
        <taxon>Bacteria</taxon>
        <taxon>Bacillati</taxon>
        <taxon>Bacillota</taxon>
        <taxon>Clostridia</taxon>
        <taxon>Lachnospirales</taxon>
        <taxon>Cellulosilyticaceae</taxon>
        <taxon>Cellulosilyticum</taxon>
    </lineage>
</organism>
<keyword evidence="2" id="KW-1185">Reference proteome</keyword>
<evidence type="ECO:0000313" key="2">
    <source>
        <dbReference type="Proteomes" id="UP000008467"/>
    </source>
</evidence>
<dbReference type="HOGENOM" id="CLU_2380961_0_0_9"/>
<accession>F2JNW8</accession>
<dbReference type="EMBL" id="CP002582">
    <property type="protein sequence ID" value="ADZ82466.1"/>
    <property type="molecule type" value="Genomic_DNA"/>
</dbReference>
<evidence type="ECO:0000313" key="1">
    <source>
        <dbReference type="EMBL" id="ADZ82466.1"/>
    </source>
</evidence>